<dbReference type="AlphaFoldDB" id="A0A7J6MA06"/>
<sequence>MPTTPLRSVIAQQVSRLLDLGEEQEQTRRHRVAVRRLHDERTPLGSPPALTVIPNLRELSPSPRTSASTTSAGSYDVYGQPSHAVKRGKMHTAPVSLPCTPSRRSKTSSICEDSTSTATRVAPQAEVDKIVNRLYNQHSLIYIYQSIFSILLSTSPEVSTCFVILHMRTNNGFSAARETHRDKLVQEYEDELRRAVTGRPRVDPKSRKMASDVPSIASRASKLLASREAAIAGYKERIGREEEARHTPVINRRSRSLARTQRDLGAWAEDVRRRKEQRQAQYEAELKATCTFAPNIYSRRGQKREELPVSDRLLRAAEVSKAKIEEKRKVIEAANMEGATFAPKITPHPSHSRSRRDCGPTGGAKPEPTRPSPEPVPKITKHARLAAQQGNVFERLTTRNAYGQEKGREGCREDASRVEDPADGKKNRWSEEITRTSPSPFRTTAGGHLVLSGRKQSVALTALGRLKATDEDEDSVEDFSPLRRIFQFTAKYPD</sequence>
<dbReference type="OrthoDB" id="10443021at2759"/>
<feature type="compositionally biased region" description="Basic and acidic residues" evidence="1">
    <location>
        <begin position="405"/>
        <end position="434"/>
    </location>
</feature>
<feature type="region of interest" description="Disordered" evidence="1">
    <location>
        <begin position="56"/>
        <end position="112"/>
    </location>
</feature>
<evidence type="ECO:0000313" key="2">
    <source>
        <dbReference type="EMBL" id="KAF4668359.1"/>
    </source>
</evidence>
<proteinExistence type="predicted"/>
<reference evidence="2 3" key="1">
    <citation type="submission" date="2020-04" db="EMBL/GenBank/DDBJ databases">
        <title>Perkinsus chesapeaki whole genome sequence.</title>
        <authorList>
            <person name="Bogema D.R."/>
        </authorList>
    </citation>
    <scope>NUCLEOTIDE SEQUENCE [LARGE SCALE GENOMIC DNA]</scope>
    <source>
        <strain evidence="2">ATCC PRA-425</strain>
    </source>
</reference>
<name>A0A7J6MA06_PERCH</name>
<gene>
    <name evidence="2" type="ORF">FOL47_003064</name>
</gene>
<comment type="caution">
    <text evidence="2">The sequence shown here is derived from an EMBL/GenBank/DDBJ whole genome shotgun (WGS) entry which is preliminary data.</text>
</comment>
<feature type="region of interest" description="Disordered" evidence="1">
    <location>
        <begin position="340"/>
        <end position="444"/>
    </location>
</feature>
<dbReference type="PANTHER" id="PTHR37028">
    <property type="entry name" value="UNNAMED PRODUCT-RELATED"/>
    <property type="match status" value="1"/>
</dbReference>
<keyword evidence="3" id="KW-1185">Reference proteome</keyword>
<dbReference type="Proteomes" id="UP000591131">
    <property type="component" value="Unassembled WGS sequence"/>
</dbReference>
<accession>A0A7J6MA06</accession>
<dbReference type="PANTHER" id="PTHR37028:SF4">
    <property type="entry name" value="ALMS MOTIF DOMAIN-CONTAINING PROTEIN"/>
    <property type="match status" value="1"/>
</dbReference>
<evidence type="ECO:0000313" key="3">
    <source>
        <dbReference type="Proteomes" id="UP000591131"/>
    </source>
</evidence>
<protein>
    <submittedName>
        <fullName evidence="2">Uncharacterized protein</fullName>
    </submittedName>
</protein>
<dbReference type="EMBL" id="JAAPAO010000192">
    <property type="protein sequence ID" value="KAF4668359.1"/>
    <property type="molecule type" value="Genomic_DNA"/>
</dbReference>
<feature type="compositionally biased region" description="Low complexity" evidence="1">
    <location>
        <begin position="60"/>
        <end position="74"/>
    </location>
</feature>
<evidence type="ECO:0000256" key="1">
    <source>
        <dbReference type="SAM" id="MobiDB-lite"/>
    </source>
</evidence>
<organism evidence="2 3">
    <name type="scientific">Perkinsus chesapeaki</name>
    <name type="common">Clam parasite</name>
    <name type="synonym">Perkinsus andrewsi</name>
    <dbReference type="NCBI Taxonomy" id="330153"/>
    <lineage>
        <taxon>Eukaryota</taxon>
        <taxon>Sar</taxon>
        <taxon>Alveolata</taxon>
        <taxon>Perkinsozoa</taxon>
        <taxon>Perkinsea</taxon>
        <taxon>Perkinsida</taxon>
        <taxon>Perkinsidae</taxon>
        <taxon>Perkinsus</taxon>
    </lineage>
</organism>